<evidence type="ECO:0000256" key="3">
    <source>
        <dbReference type="ARBA" id="ARBA00022679"/>
    </source>
</evidence>
<keyword evidence="3 8" id="KW-0808">Transferase</keyword>
<comment type="caution">
    <text evidence="8">The sequence shown here is derived from an EMBL/GenBank/DDBJ whole genome shotgun (WGS) entry which is preliminary data.</text>
</comment>
<keyword evidence="2" id="KW-1003">Cell membrane</keyword>
<feature type="transmembrane region" description="Helical" evidence="7">
    <location>
        <begin position="169"/>
        <end position="188"/>
    </location>
</feature>
<dbReference type="InterPro" id="IPR000715">
    <property type="entry name" value="Glycosyl_transferase_4"/>
</dbReference>
<dbReference type="GO" id="GO:0044038">
    <property type="term" value="P:cell wall macromolecule biosynthetic process"/>
    <property type="evidence" value="ECO:0007669"/>
    <property type="project" value="TreeGrafter"/>
</dbReference>
<accession>J9GRJ1</accession>
<evidence type="ECO:0000256" key="5">
    <source>
        <dbReference type="ARBA" id="ARBA00022989"/>
    </source>
</evidence>
<proteinExistence type="predicted"/>
<keyword evidence="6 7" id="KW-0472">Membrane</keyword>
<comment type="subcellular location">
    <subcellularLocation>
        <location evidence="1">Cell membrane</location>
        <topology evidence="1">Multi-pass membrane protein</topology>
    </subcellularLocation>
</comment>
<dbReference type="GO" id="GO:0016780">
    <property type="term" value="F:phosphotransferase activity, for other substituted phosphate groups"/>
    <property type="evidence" value="ECO:0007669"/>
    <property type="project" value="InterPro"/>
</dbReference>
<feature type="transmembrane region" description="Helical" evidence="7">
    <location>
        <begin position="84"/>
        <end position="101"/>
    </location>
</feature>
<gene>
    <name evidence="8" type="ORF">EVA_00306</name>
</gene>
<feature type="transmembrane region" description="Helical" evidence="7">
    <location>
        <begin position="194"/>
        <end position="216"/>
    </location>
</feature>
<keyword evidence="4 7" id="KW-0812">Transmembrane</keyword>
<evidence type="ECO:0000256" key="6">
    <source>
        <dbReference type="ARBA" id="ARBA00023136"/>
    </source>
</evidence>
<protein>
    <submittedName>
        <fullName evidence="8">Glycosyltransferase, group 4 family</fullName>
    </submittedName>
</protein>
<feature type="transmembrane region" description="Helical" evidence="7">
    <location>
        <begin position="6"/>
        <end position="26"/>
    </location>
</feature>
<evidence type="ECO:0000256" key="4">
    <source>
        <dbReference type="ARBA" id="ARBA00022692"/>
    </source>
</evidence>
<organism evidence="8">
    <name type="scientific">gut metagenome</name>
    <dbReference type="NCBI Taxonomy" id="749906"/>
    <lineage>
        <taxon>unclassified sequences</taxon>
        <taxon>metagenomes</taxon>
        <taxon>organismal metagenomes</taxon>
    </lineage>
</organism>
<reference evidence="8" key="1">
    <citation type="journal article" date="2012" name="PLoS ONE">
        <title>Gene sets for utilization of primary and secondary nutrition supplies in the distal gut of endangered iberian lynx.</title>
        <authorList>
            <person name="Alcaide M."/>
            <person name="Messina E."/>
            <person name="Richter M."/>
            <person name="Bargiela R."/>
            <person name="Peplies J."/>
            <person name="Huws S.A."/>
            <person name="Newbold C.J."/>
            <person name="Golyshin P.N."/>
            <person name="Simon M.A."/>
            <person name="Lopez G."/>
            <person name="Yakimov M.M."/>
            <person name="Ferrer M."/>
        </authorList>
    </citation>
    <scope>NUCLEOTIDE SEQUENCE</scope>
</reference>
<dbReference type="EMBL" id="AMCI01000007">
    <property type="protein sequence ID" value="EJX11032.1"/>
    <property type="molecule type" value="Genomic_DNA"/>
</dbReference>
<keyword evidence="5 7" id="KW-1133">Transmembrane helix</keyword>
<name>J9GRJ1_9ZZZZ</name>
<dbReference type="Pfam" id="PF00953">
    <property type="entry name" value="Glycos_transf_4"/>
    <property type="match status" value="1"/>
</dbReference>
<feature type="transmembrane region" description="Helical" evidence="7">
    <location>
        <begin position="261"/>
        <end position="281"/>
    </location>
</feature>
<dbReference type="GO" id="GO:0005886">
    <property type="term" value="C:plasma membrane"/>
    <property type="evidence" value="ECO:0007669"/>
    <property type="project" value="UniProtKB-SubCell"/>
</dbReference>
<dbReference type="PANTHER" id="PTHR22926:SF3">
    <property type="entry name" value="UNDECAPRENYL-PHOSPHATE ALPHA-N-ACETYLGLUCOSAMINYL 1-PHOSPHATE TRANSFERASE"/>
    <property type="match status" value="1"/>
</dbReference>
<feature type="transmembrane region" description="Helical" evidence="7">
    <location>
        <begin position="341"/>
        <end position="361"/>
    </location>
</feature>
<dbReference type="GO" id="GO:0009103">
    <property type="term" value="P:lipopolysaccharide biosynthetic process"/>
    <property type="evidence" value="ECO:0007669"/>
    <property type="project" value="TreeGrafter"/>
</dbReference>
<dbReference type="PANTHER" id="PTHR22926">
    <property type="entry name" value="PHOSPHO-N-ACETYLMURAMOYL-PENTAPEPTIDE-TRANSFERASE"/>
    <property type="match status" value="1"/>
</dbReference>
<dbReference type="AlphaFoldDB" id="J9GRJ1"/>
<dbReference type="CDD" id="cd06853">
    <property type="entry name" value="GT_WecA_like"/>
    <property type="match status" value="1"/>
</dbReference>
<feature type="transmembrane region" description="Helical" evidence="7">
    <location>
        <begin position="143"/>
        <end position="162"/>
    </location>
</feature>
<sequence length="404" mass="45079">MMMDVYGLPIVLGVVVAFLAVNWIYFKVLRLALLKNLVDNPDARKLQKIPVPVMGGVAVFFGVICGALFISSICRFWGFPLHTSWMPILTAMGLMLYVGVLDDMLGLTPRSRLVIETLAVLGLVYSSGLCIDTFRGMWGIYDFSWYVAVPLTVFAGVGIINSINMIDGVNGLSSGLCITCCTLFGFAFCQTRDFFNASLAFVMAGALVPFFIHNVFGLKSRMFIGDAGTMVMGILMTWFLMNMLSAQSPLLFFQQQARVNMIALGLAVLSVPVFDTLRVMFMRILKGRSPFSPDKTHLHHAFVGVGISHFVTAMSEIWIGIVIFAVWVLSVLWHASLEFQLYWVIGWSACLVWGTYALLGYHASRQTAFFRWISSFSPSTHLGRKAWWKRFTAWLDAPGDYSSF</sequence>
<evidence type="ECO:0000256" key="2">
    <source>
        <dbReference type="ARBA" id="ARBA00022475"/>
    </source>
</evidence>
<feature type="transmembrane region" description="Helical" evidence="7">
    <location>
        <begin position="302"/>
        <end position="329"/>
    </location>
</feature>
<dbReference type="GO" id="GO:0071555">
    <property type="term" value="P:cell wall organization"/>
    <property type="evidence" value="ECO:0007669"/>
    <property type="project" value="TreeGrafter"/>
</dbReference>
<evidence type="ECO:0000256" key="1">
    <source>
        <dbReference type="ARBA" id="ARBA00004651"/>
    </source>
</evidence>
<feature type="transmembrane region" description="Helical" evidence="7">
    <location>
        <begin position="113"/>
        <end position="131"/>
    </location>
</feature>
<evidence type="ECO:0000313" key="8">
    <source>
        <dbReference type="EMBL" id="EJX11032.1"/>
    </source>
</evidence>
<evidence type="ECO:0000256" key="7">
    <source>
        <dbReference type="SAM" id="Phobius"/>
    </source>
</evidence>
<feature type="transmembrane region" description="Helical" evidence="7">
    <location>
        <begin position="53"/>
        <end position="78"/>
    </location>
</feature>